<evidence type="ECO:0000256" key="5">
    <source>
        <dbReference type="ARBA" id="ARBA00023136"/>
    </source>
</evidence>
<dbReference type="EMBL" id="DS985242">
    <property type="protein sequence ID" value="EDV28116.1"/>
    <property type="molecule type" value="Genomic_DNA"/>
</dbReference>
<name>B3RP23_TRIAD</name>
<dbReference type="GO" id="GO:0005783">
    <property type="term" value="C:endoplasmic reticulum"/>
    <property type="evidence" value="ECO:0000318"/>
    <property type="project" value="GO_Central"/>
</dbReference>
<evidence type="ECO:0000259" key="8">
    <source>
        <dbReference type="Pfam" id="PF01529"/>
    </source>
</evidence>
<evidence type="ECO:0000256" key="6">
    <source>
        <dbReference type="ARBA" id="ARBA00023315"/>
    </source>
</evidence>
<feature type="transmembrane region" description="Helical" evidence="7">
    <location>
        <begin position="21"/>
        <end position="45"/>
    </location>
</feature>
<dbReference type="InterPro" id="IPR001594">
    <property type="entry name" value="Palmitoyltrfase_DHHC"/>
</dbReference>
<dbReference type="GO" id="GO:0005794">
    <property type="term" value="C:Golgi apparatus"/>
    <property type="evidence" value="ECO:0000318"/>
    <property type="project" value="GO_Central"/>
</dbReference>
<dbReference type="PROSITE" id="PS50216">
    <property type="entry name" value="DHHC"/>
    <property type="match status" value="1"/>
</dbReference>
<dbReference type="GeneID" id="6750608"/>
<dbReference type="GO" id="GO:0019706">
    <property type="term" value="F:protein-cysteine S-palmitoyltransferase activity"/>
    <property type="evidence" value="ECO:0000318"/>
    <property type="project" value="GO_Central"/>
</dbReference>
<comment type="domain">
    <text evidence="7">The DHHC domain is required for palmitoyltransferase activity.</text>
</comment>
<evidence type="ECO:0000313" key="9">
    <source>
        <dbReference type="EMBL" id="EDV28116.1"/>
    </source>
</evidence>
<keyword evidence="10" id="KW-1185">Reference proteome</keyword>
<keyword evidence="2 7" id="KW-0808">Transferase</keyword>
<dbReference type="Pfam" id="PF01529">
    <property type="entry name" value="DHHC"/>
    <property type="match status" value="1"/>
</dbReference>
<feature type="transmembrane region" description="Helical" evidence="7">
    <location>
        <begin position="136"/>
        <end position="159"/>
    </location>
</feature>
<dbReference type="KEGG" id="tad:TRIADDRAFT_53375"/>
<comment type="similarity">
    <text evidence="7">Belongs to the DHHC palmitoyltransferase family.</text>
</comment>
<dbReference type="HOGENOM" id="CLU_027721_5_1_1"/>
<gene>
    <name evidence="9" type="ORF">TRIADDRAFT_53375</name>
</gene>
<comment type="catalytic activity">
    <reaction evidence="7">
        <text>L-cysteinyl-[protein] + hexadecanoyl-CoA = S-hexadecanoyl-L-cysteinyl-[protein] + CoA</text>
        <dbReference type="Rhea" id="RHEA:36683"/>
        <dbReference type="Rhea" id="RHEA-COMP:10131"/>
        <dbReference type="Rhea" id="RHEA-COMP:11032"/>
        <dbReference type="ChEBI" id="CHEBI:29950"/>
        <dbReference type="ChEBI" id="CHEBI:57287"/>
        <dbReference type="ChEBI" id="CHEBI:57379"/>
        <dbReference type="ChEBI" id="CHEBI:74151"/>
        <dbReference type="EC" id="2.3.1.225"/>
    </reaction>
</comment>
<dbReference type="PANTHER" id="PTHR12246">
    <property type="entry name" value="PALMITOYLTRANSFERASE ZDHHC16"/>
    <property type="match status" value="1"/>
</dbReference>
<evidence type="ECO:0000313" key="10">
    <source>
        <dbReference type="Proteomes" id="UP000009022"/>
    </source>
</evidence>
<evidence type="ECO:0000256" key="3">
    <source>
        <dbReference type="ARBA" id="ARBA00022692"/>
    </source>
</evidence>
<dbReference type="InterPro" id="IPR039859">
    <property type="entry name" value="PFA4/ZDH16/20/ERF2-like"/>
</dbReference>
<keyword evidence="4 7" id="KW-1133">Transmembrane helix</keyword>
<evidence type="ECO:0000256" key="2">
    <source>
        <dbReference type="ARBA" id="ARBA00022679"/>
    </source>
</evidence>
<keyword evidence="6 7" id="KW-0012">Acyltransferase</keyword>
<keyword evidence="3 7" id="KW-0812">Transmembrane</keyword>
<dbReference type="OMA" id="RAHHCPV"/>
<accession>B3RP23</accession>
<dbReference type="OrthoDB" id="302728at2759"/>
<dbReference type="InParanoid" id="B3RP23"/>
<evidence type="ECO:0000256" key="1">
    <source>
        <dbReference type="ARBA" id="ARBA00004141"/>
    </source>
</evidence>
<evidence type="ECO:0000256" key="7">
    <source>
        <dbReference type="RuleBase" id="RU079119"/>
    </source>
</evidence>
<dbReference type="PhylomeDB" id="B3RP23"/>
<dbReference type="RefSeq" id="XP_002109950.1">
    <property type="nucleotide sequence ID" value="XM_002109914.1"/>
</dbReference>
<organism evidence="9 10">
    <name type="scientific">Trichoplax adhaerens</name>
    <name type="common">Trichoplax reptans</name>
    <dbReference type="NCBI Taxonomy" id="10228"/>
    <lineage>
        <taxon>Eukaryota</taxon>
        <taxon>Metazoa</taxon>
        <taxon>Placozoa</taxon>
        <taxon>Uniplacotomia</taxon>
        <taxon>Trichoplacea</taxon>
        <taxon>Trichoplacidae</taxon>
        <taxon>Trichoplax</taxon>
    </lineage>
</organism>
<dbReference type="CTD" id="6750608"/>
<dbReference type="Proteomes" id="UP000009022">
    <property type="component" value="Unassembled WGS sequence"/>
</dbReference>
<dbReference type="EC" id="2.3.1.225" evidence="7"/>
<dbReference type="STRING" id="10228.B3RP23"/>
<reference evidence="9 10" key="1">
    <citation type="journal article" date="2008" name="Nature">
        <title>The Trichoplax genome and the nature of placozoans.</title>
        <authorList>
            <person name="Srivastava M."/>
            <person name="Begovic E."/>
            <person name="Chapman J."/>
            <person name="Putnam N.H."/>
            <person name="Hellsten U."/>
            <person name="Kawashima T."/>
            <person name="Kuo A."/>
            <person name="Mitros T."/>
            <person name="Salamov A."/>
            <person name="Carpenter M.L."/>
            <person name="Signorovitch A.Y."/>
            <person name="Moreno M.A."/>
            <person name="Kamm K."/>
            <person name="Grimwood J."/>
            <person name="Schmutz J."/>
            <person name="Shapiro H."/>
            <person name="Grigoriev I.V."/>
            <person name="Buss L.W."/>
            <person name="Schierwater B."/>
            <person name="Dellaporta S.L."/>
            <person name="Rokhsar D.S."/>
        </authorList>
    </citation>
    <scope>NUCLEOTIDE SEQUENCE [LARGE SCALE GENOMIC DNA]</scope>
    <source>
        <strain evidence="9 10">Grell-BS-1999</strain>
    </source>
</reference>
<sequence length="278" mass="32000">MASLISRINRQFNYQLSWSTIILTYFLITIIILYEVHVVVVWYPFIDTPFLLHLLWLSFLAVHIYINIFMVLYVDSSPSNIILPATLKPGWKHCADCGWNVPPRASHCYKCNICILKRDHHCFFFSMCIGLKNHRYFVVSIIYLFFGVLYATIVNFTFASEVYNGFTLGRLIACFMPLPAWLIGYSTSYEALAGFFCALPLTATISIGGLVYYEMHLVLNGQTWKEAATNDFSYRLSVTENLAVVFGKYWWICFINPLMSSGLEGDGITFKKQQKKAR</sequence>
<feature type="domain" description="Palmitoyltransferase DHHC" evidence="8">
    <location>
        <begin position="91"/>
        <end position="228"/>
    </location>
</feature>
<feature type="transmembrane region" description="Helical" evidence="7">
    <location>
        <begin position="51"/>
        <end position="74"/>
    </location>
</feature>
<evidence type="ECO:0000256" key="4">
    <source>
        <dbReference type="ARBA" id="ARBA00022989"/>
    </source>
</evidence>
<dbReference type="GO" id="GO:0006612">
    <property type="term" value="P:protein targeting to membrane"/>
    <property type="evidence" value="ECO:0000318"/>
    <property type="project" value="GO_Central"/>
</dbReference>
<keyword evidence="5 7" id="KW-0472">Membrane</keyword>
<comment type="subcellular location">
    <subcellularLocation>
        <location evidence="1">Membrane</location>
        <topology evidence="1">Multi-pass membrane protein</topology>
    </subcellularLocation>
</comment>
<feature type="transmembrane region" description="Helical" evidence="7">
    <location>
        <begin position="191"/>
        <end position="213"/>
    </location>
</feature>
<protein>
    <recommendedName>
        <fullName evidence="7">Palmitoyltransferase</fullName>
        <ecNumber evidence="7">2.3.1.225</ecNumber>
    </recommendedName>
</protein>
<dbReference type="eggNOG" id="KOG1311">
    <property type="taxonomic scope" value="Eukaryota"/>
</dbReference>
<proteinExistence type="inferred from homology"/>
<dbReference type="AlphaFoldDB" id="B3RP23"/>
<dbReference type="GO" id="GO:0016020">
    <property type="term" value="C:membrane"/>
    <property type="evidence" value="ECO:0007669"/>
    <property type="project" value="UniProtKB-SubCell"/>
</dbReference>